<evidence type="ECO:0000259" key="2">
    <source>
        <dbReference type="Pfam" id="PF03432"/>
    </source>
</evidence>
<dbReference type="STRING" id="1409788.NC99_35910"/>
<name>A0A0L8V5H3_9BACT</name>
<feature type="compositionally biased region" description="Basic residues" evidence="1">
    <location>
        <begin position="299"/>
        <end position="319"/>
    </location>
</feature>
<feature type="domain" description="MobA/VirD2-like nuclease" evidence="2">
    <location>
        <begin position="17"/>
        <end position="154"/>
    </location>
</feature>
<dbReference type="RefSeq" id="WP_053186189.1">
    <property type="nucleotide sequence ID" value="NZ_LGIA01000181.1"/>
</dbReference>
<dbReference type="OrthoDB" id="915634at2"/>
<comment type="caution">
    <text evidence="3">The sequence shown here is derived from an EMBL/GenBank/DDBJ whole genome shotgun (WGS) entry which is preliminary data.</text>
</comment>
<evidence type="ECO:0000313" key="4">
    <source>
        <dbReference type="Proteomes" id="UP000036958"/>
    </source>
</evidence>
<dbReference type="Pfam" id="PF03432">
    <property type="entry name" value="Relaxase"/>
    <property type="match status" value="1"/>
</dbReference>
<organism evidence="3 4">
    <name type="scientific">Sunxiuqinia dokdonensis</name>
    <dbReference type="NCBI Taxonomy" id="1409788"/>
    <lineage>
        <taxon>Bacteria</taxon>
        <taxon>Pseudomonadati</taxon>
        <taxon>Bacteroidota</taxon>
        <taxon>Bacteroidia</taxon>
        <taxon>Marinilabiliales</taxon>
        <taxon>Prolixibacteraceae</taxon>
        <taxon>Sunxiuqinia</taxon>
    </lineage>
</organism>
<reference evidence="4" key="1">
    <citation type="submission" date="2015-07" db="EMBL/GenBank/DDBJ databases">
        <title>Genome sequencing of Sunxiuqinia dokdonensis strain SK.</title>
        <authorList>
            <person name="Ahn S."/>
            <person name="Kim B.-C."/>
        </authorList>
    </citation>
    <scope>NUCLEOTIDE SEQUENCE [LARGE SCALE GENOMIC DNA]</scope>
    <source>
        <strain evidence="4">SK</strain>
    </source>
</reference>
<dbReference type="Proteomes" id="UP000036958">
    <property type="component" value="Unassembled WGS sequence"/>
</dbReference>
<sequence length="319" mass="37559">MVIKIHQACSTKNALFYNERKVERHKASFYHSRNMPVVNPFMGDKNDRYRIFQEIEDRNTRVRKPGLHLSINPTVGDLVRLGDAGIRTEIDNLMNHLGYGNQPYFVYKHADLERVHFHVVSSRIDCDTGKKIKDSYEKEKTQRFIKGLEKKYQLTKDDTQEKLNYRFSGSSKNLKQNLENLFTQLNRMEFITSKELYDQALDLFQVEIRKAGRGHLVFVTDENGTIIRHPMKLSDFDERPRFYLSRQELLSQEQNRKNLPNTLSKHNSEGIAIGTLKTLIIRELISNMRAQLRGDSFKKGKRNRLRKGEKKRRGKGYRH</sequence>
<protein>
    <recommendedName>
        <fullName evidence="2">MobA/VirD2-like nuclease domain-containing protein</fullName>
    </recommendedName>
</protein>
<gene>
    <name evidence="3" type="ORF">NC99_35910</name>
</gene>
<keyword evidence="4" id="KW-1185">Reference proteome</keyword>
<dbReference type="PATRIC" id="fig|1409788.3.peg.3675"/>
<dbReference type="AlphaFoldDB" id="A0A0L8V5H3"/>
<feature type="region of interest" description="Disordered" evidence="1">
    <location>
        <begin position="295"/>
        <end position="319"/>
    </location>
</feature>
<evidence type="ECO:0000256" key="1">
    <source>
        <dbReference type="SAM" id="MobiDB-lite"/>
    </source>
</evidence>
<dbReference type="EMBL" id="LGIA01000181">
    <property type="protein sequence ID" value="KOH43671.1"/>
    <property type="molecule type" value="Genomic_DNA"/>
</dbReference>
<dbReference type="InterPro" id="IPR005094">
    <property type="entry name" value="Endonuclease_MobA/VirD2"/>
</dbReference>
<proteinExistence type="predicted"/>
<accession>A0A0L8V5H3</accession>
<evidence type="ECO:0000313" key="3">
    <source>
        <dbReference type="EMBL" id="KOH43671.1"/>
    </source>
</evidence>